<sequence length="209" mass="22797">MRRYPTPIPAADVKNLATFHNTAYNAKVEKFHGDEDKGIASVDEFDAAEVEEMSAGVFQLTAFKPADMNANCIGWAIGEDRNVPPREMYWWTEDEGYTMCAADASAPIILWGDRNGSDDPGEWDVLHASVRLSHAQLAERTKQERKRGVLQPPSWKGFSAGLTAAALATAGIADPCHTSALGTGYGVIVHPWNWFDGGEFGEALTGVRK</sequence>
<gene>
    <name evidence="1" type="ORF">GCM10023350_01590</name>
</gene>
<keyword evidence="2" id="KW-1185">Reference proteome</keyword>
<dbReference type="EMBL" id="BAABKN010000003">
    <property type="protein sequence ID" value="GAA4723056.1"/>
    <property type="molecule type" value="Genomic_DNA"/>
</dbReference>
<reference evidence="2" key="1">
    <citation type="journal article" date="2019" name="Int. J. Syst. Evol. Microbiol.">
        <title>The Global Catalogue of Microorganisms (GCM) 10K type strain sequencing project: providing services to taxonomists for standard genome sequencing and annotation.</title>
        <authorList>
            <consortium name="The Broad Institute Genomics Platform"/>
            <consortium name="The Broad Institute Genome Sequencing Center for Infectious Disease"/>
            <person name="Wu L."/>
            <person name="Ma J."/>
        </authorList>
    </citation>
    <scope>NUCLEOTIDE SEQUENCE [LARGE SCALE GENOMIC DNA]</scope>
    <source>
        <strain evidence="2">JCM 18532</strain>
    </source>
</reference>
<organism evidence="1 2">
    <name type="scientific">Nocardioides endophyticus</name>
    <dbReference type="NCBI Taxonomy" id="1353775"/>
    <lineage>
        <taxon>Bacteria</taxon>
        <taxon>Bacillati</taxon>
        <taxon>Actinomycetota</taxon>
        <taxon>Actinomycetes</taxon>
        <taxon>Propionibacteriales</taxon>
        <taxon>Nocardioidaceae</taxon>
        <taxon>Nocardioides</taxon>
    </lineage>
</organism>
<protein>
    <submittedName>
        <fullName evidence="1">Uncharacterized protein</fullName>
    </submittedName>
</protein>
<dbReference type="Proteomes" id="UP001499882">
    <property type="component" value="Unassembled WGS sequence"/>
</dbReference>
<dbReference type="RefSeq" id="WP_345524608.1">
    <property type="nucleotide sequence ID" value="NZ_BAABKN010000003.1"/>
</dbReference>
<evidence type="ECO:0000313" key="2">
    <source>
        <dbReference type="Proteomes" id="UP001499882"/>
    </source>
</evidence>
<name>A0ABP8Y7W7_9ACTN</name>
<proteinExistence type="predicted"/>
<accession>A0ABP8Y7W7</accession>
<evidence type="ECO:0000313" key="1">
    <source>
        <dbReference type="EMBL" id="GAA4723056.1"/>
    </source>
</evidence>
<comment type="caution">
    <text evidence="1">The sequence shown here is derived from an EMBL/GenBank/DDBJ whole genome shotgun (WGS) entry which is preliminary data.</text>
</comment>